<sequence length="74" mass="9120">MDSYEYFLERLSWNDEINFFYKGKEYWMVPSGNGWLFYESGPIDEQYYDSWQEMLEKIRLDGKTIKELWPKIDG</sequence>
<accession>A0A521BEZ3</accession>
<evidence type="ECO:0000313" key="2">
    <source>
        <dbReference type="Proteomes" id="UP000315636"/>
    </source>
</evidence>
<keyword evidence="2" id="KW-1185">Reference proteome</keyword>
<reference evidence="1 2" key="1">
    <citation type="submission" date="2017-05" db="EMBL/GenBank/DDBJ databases">
        <authorList>
            <person name="Varghese N."/>
            <person name="Submissions S."/>
        </authorList>
    </citation>
    <scope>NUCLEOTIDE SEQUENCE [LARGE SCALE GENOMIC DNA]</scope>
    <source>
        <strain evidence="1 2">DSM 45474</strain>
    </source>
</reference>
<dbReference type="EMBL" id="FXTI01000002">
    <property type="protein sequence ID" value="SMO45642.1"/>
    <property type="molecule type" value="Genomic_DNA"/>
</dbReference>
<protein>
    <submittedName>
        <fullName evidence="1">Uncharacterized protein</fullName>
    </submittedName>
</protein>
<organism evidence="1 2">
    <name type="scientific">Melghirimyces algeriensis</name>
    <dbReference type="NCBI Taxonomy" id="910412"/>
    <lineage>
        <taxon>Bacteria</taxon>
        <taxon>Bacillati</taxon>
        <taxon>Bacillota</taxon>
        <taxon>Bacilli</taxon>
        <taxon>Bacillales</taxon>
        <taxon>Thermoactinomycetaceae</taxon>
        <taxon>Melghirimyces</taxon>
    </lineage>
</organism>
<evidence type="ECO:0000313" key="1">
    <source>
        <dbReference type="EMBL" id="SMO45642.1"/>
    </source>
</evidence>
<gene>
    <name evidence="1" type="ORF">SAMN06264849_10239</name>
</gene>
<dbReference type="AlphaFoldDB" id="A0A521BEZ3"/>
<dbReference type="Proteomes" id="UP000315636">
    <property type="component" value="Unassembled WGS sequence"/>
</dbReference>
<name>A0A521BEZ3_9BACL</name>
<proteinExistence type="predicted"/>